<dbReference type="Proteomes" id="UP000016932">
    <property type="component" value="Unassembled WGS sequence"/>
</dbReference>
<name>N1QCE4_PSEFD</name>
<dbReference type="HOGENOM" id="CLU_2574879_0_0_1"/>
<evidence type="ECO:0000313" key="2">
    <source>
        <dbReference type="Proteomes" id="UP000016932"/>
    </source>
</evidence>
<keyword evidence="2" id="KW-1185">Reference proteome</keyword>
<dbReference type="AlphaFoldDB" id="N1QCE4"/>
<reference evidence="1 2" key="1">
    <citation type="journal article" date="2012" name="PLoS Pathog.">
        <title>Diverse lifestyles and strategies of plant pathogenesis encoded in the genomes of eighteen Dothideomycetes fungi.</title>
        <authorList>
            <person name="Ohm R.A."/>
            <person name="Feau N."/>
            <person name="Henrissat B."/>
            <person name="Schoch C.L."/>
            <person name="Horwitz B.A."/>
            <person name="Barry K.W."/>
            <person name="Condon B.J."/>
            <person name="Copeland A.C."/>
            <person name="Dhillon B."/>
            <person name="Glaser F."/>
            <person name="Hesse C.N."/>
            <person name="Kosti I."/>
            <person name="LaButti K."/>
            <person name="Lindquist E.A."/>
            <person name="Lucas S."/>
            <person name="Salamov A.A."/>
            <person name="Bradshaw R.E."/>
            <person name="Ciuffetti L."/>
            <person name="Hamelin R.C."/>
            <person name="Kema G.H.J."/>
            <person name="Lawrence C."/>
            <person name="Scott J.A."/>
            <person name="Spatafora J.W."/>
            <person name="Turgeon B.G."/>
            <person name="de Wit P.J.G.M."/>
            <person name="Zhong S."/>
            <person name="Goodwin S.B."/>
            <person name="Grigoriev I.V."/>
        </authorList>
    </citation>
    <scope>NUCLEOTIDE SEQUENCE [LARGE SCALE GENOMIC DNA]</scope>
    <source>
        <strain evidence="1 2">CIRAD86</strain>
    </source>
</reference>
<proteinExistence type="predicted"/>
<gene>
    <name evidence="1" type="ORF">MYCFIDRAFT_210020</name>
</gene>
<dbReference type="RefSeq" id="XP_007921930.1">
    <property type="nucleotide sequence ID" value="XM_007923739.1"/>
</dbReference>
<evidence type="ECO:0000313" key="1">
    <source>
        <dbReference type="EMBL" id="EME89202.1"/>
    </source>
</evidence>
<dbReference type="EMBL" id="KB446555">
    <property type="protein sequence ID" value="EME89202.1"/>
    <property type="molecule type" value="Genomic_DNA"/>
</dbReference>
<protein>
    <submittedName>
        <fullName evidence="1">Uncharacterized protein</fullName>
    </submittedName>
</protein>
<accession>N1QCE4</accession>
<dbReference type="GeneID" id="19336965"/>
<organism evidence="1 2">
    <name type="scientific">Pseudocercospora fijiensis (strain CIRAD86)</name>
    <name type="common">Black leaf streak disease fungus</name>
    <name type="synonym">Mycosphaerella fijiensis</name>
    <dbReference type="NCBI Taxonomy" id="383855"/>
    <lineage>
        <taxon>Eukaryota</taxon>
        <taxon>Fungi</taxon>
        <taxon>Dikarya</taxon>
        <taxon>Ascomycota</taxon>
        <taxon>Pezizomycotina</taxon>
        <taxon>Dothideomycetes</taxon>
        <taxon>Dothideomycetidae</taxon>
        <taxon>Mycosphaerellales</taxon>
        <taxon>Mycosphaerellaceae</taxon>
        <taxon>Pseudocercospora</taxon>
    </lineage>
</organism>
<sequence>MGYLREHTSGRPGIVVLTVRVVNLLRRMGKAVFRKQACRLDYRRTNLAVPMVATHAWSWGWEGEGVIPDGAQICIIIIGHW</sequence>
<dbReference type="KEGG" id="pfj:MYCFIDRAFT_210020"/>
<dbReference type="VEuPathDB" id="FungiDB:MYCFIDRAFT_210020"/>